<dbReference type="SMART" id="SM00481">
    <property type="entry name" value="POLIIIAc"/>
    <property type="match status" value="1"/>
</dbReference>
<dbReference type="SUPFAM" id="SSF47802">
    <property type="entry name" value="DNA polymerase beta, N-terminal domain-like"/>
    <property type="match status" value="1"/>
</dbReference>
<dbReference type="CDD" id="cd07436">
    <property type="entry name" value="PHP_PolX"/>
    <property type="match status" value="1"/>
</dbReference>
<dbReference type="InterPro" id="IPR010996">
    <property type="entry name" value="HHH_MUS81"/>
</dbReference>
<dbReference type="GO" id="GO:0006281">
    <property type="term" value="P:DNA repair"/>
    <property type="evidence" value="ECO:0007669"/>
    <property type="project" value="UniProtKB-KW"/>
</dbReference>
<evidence type="ECO:0000259" key="22">
    <source>
        <dbReference type="SMART" id="SM00278"/>
    </source>
</evidence>
<evidence type="ECO:0000256" key="21">
    <source>
        <dbReference type="ARBA" id="ARBA00049244"/>
    </source>
</evidence>
<dbReference type="EMBL" id="LGKO01000005">
    <property type="protein sequence ID" value="KPL82935.1"/>
    <property type="molecule type" value="Genomic_DNA"/>
</dbReference>
<dbReference type="Pfam" id="PF14520">
    <property type="entry name" value="HHH_5"/>
    <property type="match status" value="1"/>
</dbReference>
<dbReference type="EC" id="4.2.99.18" evidence="4"/>
<evidence type="ECO:0000256" key="11">
    <source>
        <dbReference type="ARBA" id="ARBA00022763"/>
    </source>
</evidence>
<dbReference type="STRING" id="869279.SE15_10935"/>
<dbReference type="PANTHER" id="PTHR36928:SF1">
    <property type="entry name" value="PHOSPHATASE YCDX-RELATED"/>
    <property type="match status" value="1"/>
</dbReference>
<reference evidence="25 26" key="1">
    <citation type="submission" date="2015-07" db="EMBL/GenBank/DDBJ databases">
        <title>Whole genome sequence of Thermanaerothrix daxensis DSM 23592.</title>
        <authorList>
            <person name="Hemp J."/>
            <person name="Ward L.M."/>
            <person name="Pace L.A."/>
            <person name="Fischer W.W."/>
        </authorList>
    </citation>
    <scope>NUCLEOTIDE SEQUENCE [LARGE SCALE GENOMIC DNA]</scope>
    <source>
        <strain evidence="25 26">GNS-1</strain>
    </source>
</reference>
<sequence length="573" mass="63839">MTNEELAAVFERVADLLEIKGENAYRVLAYRRVAETLRTLGQEVSLLRAQGRLQEIPGVGKAIAEKIEELLDTGELGFLKRLEAEVPPSLIELLQIPDVGPKRAALFWKQAGITTLEALEEAARAGRLRTLPGMGEKSESRILEGIEALRRRSHRLPLGMARPMALRWVEWLRQQPGVIRVELAGSLRRWRATVGDLDLVAASHQPEALMDAFVHHPDVYRVLAQGENKASIETKSGTRLQLWCQPPEKFGSLWQYATGSKEHNVRLRGLAQKQNLSLSEHGLSDETGHEQHFADEESLYQALGLPWIPPELREDRGEIEAALKGQLPELLRKEHLQSELHTHSTWSDGAATLEEMIAAAYARGLRVIAITDHSAGLGIANGLTPERLHQQRAEIEALRQRWGDKLLILQGAEVEIRADGQLDYPDEVLAELDLVIASLHVSLRQSRSEITRRVLNAICNPHVDIIGHPSGRLLPNREGADLDWDTVLAEALKHGTALEINANPARLDLDDVYARRAAEMGIPLALNTDAHTPGDLDLIEYGIGIARRGWVEPPQIINTWSPERLLGWLRGRG</sequence>
<evidence type="ECO:0000256" key="15">
    <source>
        <dbReference type="ARBA" id="ARBA00023204"/>
    </source>
</evidence>
<comment type="subcellular location">
    <subcellularLocation>
        <location evidence="2">Cytoplasm</location>
    </subcellularLocation>
</comment>
<evidence type="ECO:0000256" key="17">
    <source>
        <dbReference type="ARBA" id="ARBA00035726"/>
    </source>
</evidence>
<keyword evidence="9" id="KW-0548">Nucleotidyltransferase</keyword>
<dbReference type="GO" id="GO:0003677">
    <property type="term" value="F:DNA binding"/>
    <property type="evidence" value="ECO:0007669"/>
    <property type="project" value="InterPro"/>
</dbReference>
<evidence type="ECO:0000256" key="5">
    <source>
        <dbReference type="ARBA" id="ARBA00020020"/>
    </source>
</evidence>
<evidence type="ECO:0000259" key="24">
    <source>
        <dbReference type="SMART" id="SM00483"/>
    </source>
</evidence>
<dbReference type="InterPro" id="IPR002008">
    <property type="entry name" value="DNA_pol_X_beta-like"/>
</dbReference>
<evidence type="ECO:0000313" key="25">
    <source>
        <dbReference type="EMBL" id="KPL82935.1"/>
    </source>
</evidence>
<evidence type="ECO:0000256" key="13">
    <source>
        <dbReference type="ARBA" id="ARBA00022932"/>
    </source>
</evidence>
<dbReference type="InterPro" id="IPR004013">
    <property type="entry name" value="PHP_dom"/>
</dbReference>
<evidence type="ECO:0000256" key="6">
    <source>
        <dbReference type="ARBA" id="ARBA00022481"/>
    </source>
</evidence>
<dbReference type="Gene3D" id="1.10.150.110">
    <property type="entry name" value="DNA polymerase beta, N-terminal domain-like"/>
    <property type="match status" value="1"/>
</dbReference>
<dbReference type="Gene3D" id="1.10.150.20">
    <property type="entry name" value="5' to 3' exonuclease, C-terminal subdomain"/>
    <property type="match status" value="1"/>
</dbReference>
<dbReference type="PANTHER" id="PTHR36928">
    <property type="entry name" value="PHOSPHATASE YCDX-RELATED"/>
    <property type="match status" value="1"/>
</dbReference>
<evidence type="ECO:0000259" key="23">
    <source>
        <dbReference type="SMART" id="SM00481"/>
    </source>
</evidence>
<feature type="domain" description="Helix-hairpin-helix DNA-binding motif class 1" evidence="22">
    <location>
        <begin position="91"/>
        <end position="110"/>
    </location>
</feature>
<feature type="domain" description="Helix-hairpin-helix DNA-binding motif class 1" evidence="22">
    <location>
        <begin position="51"/>
        <end position="70"/>
    </location>
</feature>
<evidence type="ECO:0000256" key="19">
    <source>
        <dbReference type="ARBA" id="ARBA00044678"/>
    </source>
</evidence>
<proteinExistence type="predicted"/>
<dbReference type="GO" id="GO:0003887">
    <property type="term" value="F:DNA-directed DNA polymerase activity"/>
    <property type="evidence" value="ECO:0007669"/>
    <property type="project" value="UniProtKB-KW"/>
</dbReference>
<dbReference type="SMART" id="SM00483">
    <property type="entry name" value="POLXc"/>
    <property type="match status" value="1"/>
</dbReference>
<dbReference type="SUPFAM" id="SSF89550">
    <property type="entry name" value="PHP domain-like"/>
    <property type="match status" value="1"/>
</dbReference>
<dbReference type="Pfam" id="PF02811">
    <property type="entry name" value="PHP"/>
    <property type="match status" value="1"/>
</dbReference>
<gene>
    <name evidence="25" type="ORF">SE15_10935</name>
</gene>
<dbReference type="AlphaFoldDB" id="A0A0P6Y1J3"/>
<keyword evidence="12" id="KW-0832">Ubl conjugation</keyword>
<dbReference type="Pfam" id="PF14791">
    <property type="entry name" value="DNA_pol_B_thumb"/>
    <property type="match status" value="1"/>
</dbReference>
<dbReference type="InterPro" id="IPR029398">
    <property type="entry name" value="PolB_thumb"/>
</dbReference>
<comment type="catalytic activity">
    <reaction evidence="21">
        <text>DNA(n) + a 2'-deoxyribonucleoside 5'-triphosphate = DNA(n+1) + diphosphate</text>
        <dbReference type="Rhea" id="RHEA:22508"/>
        <dbReference type="Rhea" id="RHEA-COMP:17339"/>
        <dbReference type="Rhea" id="RHEA-COMP:17340"/>
        <dbReference type="ChEBI" id="CHEBI:33019"/>
        <dbReference type="ChEBI" id="CHEBI:61560"/>
        <dbReference type="ChEBI" id="CHEBI:173112"/>
        <dbReference type="EC" id="2.7.7.7"/>
    </reaction>
</comment>
<dbReference type="InterPro" id="IPR003583">
    <property type="entry name" value="Hlx-hairpin-Hlx_DNA-bd_motif"/>
</dbReference>
<dbReference type="GO" id="GO:0140078">
    <property type="term" value="F:class I DNA-(apurinic or apyrimidinic site) endonuclease activity"/>
    <property type="evidence" value="ECO:0007669"/>
    <property type="project" value="UniProtKB-EC"/>
</dbReference>
<protein>
    <recommendedName>
        <fullName evidence="5">DNA polymerase beta</fullName>
        <ecNumber evidence="3">2.7.7.7</ecNumber>
        <ecNumber evidence="4">4.2.99.18</ecNumber>
    </recommendedName>
    <alternativeName>
        <fullName evidence="16">5'-deoxyribose-phosphate lyase</fullName>
    </alternativeName>
    <alternativeName>
        <fullName evidence="17">AP lyase</fullName>
    </alternativeName>
</protein>
<dbReference type="InterPro" id="IPR043519">
    <property type="entry name" value="NT_sf"/>
</dbReference>
<dbReference type="InterPro" id="IPR016195">
    <property type="entry name" value="Pol/histidinol_Pase-like"/>
</dbReference>
<dbReference type="OrthoDB" id="9808747at2"/>
<comment type="cofactor">
    <cofactor evidence="1">
        <name>Mg(2+)</name>
        <dbReference type="ChEBI" id="CHEBI:18420"/>
    </cofactor>
</comment>
<evidence type="ECO:0000256" key="1">
    <source>
        <dbReference type="ARBA" id="ARBA00001946"/>
    </source>
</evidence>
<evidence type="ECO:0000256" key="12">
    <source>
        <dbReference type="ARBA" id="ARBA00022843"/>
    </source>
</evidence>
<keyword evidence="15" id="KW-0234">DNA repair</keyword>
<evidence type="ECO:0000256" key="8">
    <source>
        <dbReference type="ARBA" id="ARBA00022679"/>
    </source>
</evidence>
<dbReference type="SUPFAM" id="SSF47781">
    <property type="entry name" value="RuvA domain 2-like"/>
    <property type="match status" value="1"/>
</dbReference>
<comment type="catalytic activity">
    <reaction evidence="19">
        <text>a 5'-end 2'-deoxyribose-2'-deoxyribonucleotide-DNA = (2E,4S)-4-hydroxypenten-2-al-5-phosphate + a 5'-end 5'-phospho-2'-deoxyribonucleoside-DNA + H(+)</text>
        <dbReference type="Rhea" id="RHEA:76255"/>
        <dbReference type="Rhea" id="RHEA-COMP:13180"/>
        <dbReference type="Rhea" id="RHEA-COMP:18657"/>
        <dbReference type="ChEBI" id="CHEBI:15378"/>
        <dbReference type="ChEBI" id="CHEBI:136412"/>
        <dbReference type="ChEBI" id="CHEBI:195194"/>
        <dbReference type="ChEBI" id="CHEBI:195195"/>
    </reaction>
</comment>
<keyword evidence="7" id="KW-0237">DNA synthesis</keyword>
<evidence type="ECO:0000256" key="10">
    <source>
        <dbReference type="ARBA" id="ARBA00022705"/>
    </source>
</evidence>
<dbReference type="CDD" id="cd00141">
    <property type="entry name" value="NT_POLXc"/>
    <property type="match status" value="1"/>
</dbReference>
<dbReference type="GO" id="GO:0042578">
    <property type="term" value="F:phosphoric ester hydrolase activity"/>
    <property type="evidence" value="ECO:0007669"/>
    <property type="project" value="TreeGrafter"/>
</dbReference>
<dbReference type="InterPro" id="IPR022311">
    <property type="entry name" value="PolX-like"/>
</dbReference>
<dbReference type="SUPFAM" id="SSF81301">
    <property type="entry name" value="Nucleotidyltransferase"/>
    <property type="match status" value="1"/>
</dbReference>
<evidence type="ECO:0000256" key="14">
    <source>
        <dbReference type="ARBA" id="ARBA00023053"/>
    </source>
</evidence>
<dbReference type="InterPro" id="IPR010994">
    <property type="entry name" value="RuvA_2-like"/>
</dbReference>
<evidence type="ECO:0000256" key="4">
    <source>
        <dbReference type="ARBA" id="ARBA00012720"/>
    </source>
</evidence>
<feature type="domain" description="Polymerase/histidinol phosphatase N-terminal" evidence="23">
    <location>
        <begin position="338"/>
        <end position="418"/>
    </location>
</feature>
<dbReference type="PRINTS" id="PR00870">
    <property type="entry name" value="DNAPOLXBETA"/>
</dbReference>
<evidence type="ECO:0000256" key="16">
    <source>
        <dbReference type="ARBA" id="ARBA00035717"/>
    </source>
</evidence>
<dbReference type="InterPro" id="IPR050243">
    <property type="entry name" value="PHP_phosphatase"/>
</dbReference>
<dbReference type="SMART" id="SM00278">
    <property type="entry name" value="HhH1"/>
    <property type="match status" value="3"/>
</dbReference>
<accession>A0A0P6Y1J3</accession>
<comment type="catalytic activity">
    <reaction evidence="18">
        <text>2'-deoxyribonucleotide-(2'-deoxyribose 5'-phosphate)-2'-deoxyribonucleotide-DNA = a 3'-end 2'-deoxyribonucleotide-(2,3-dehydro-2,3-deoxyribose 5'-phosphate)-DNA + a 5'-end 5'-phospho-2'-deoxyribonucleoside-DNA + H(+)</text>
        <dbReference type="Rhea" id="RHEA:66592"/>
        <dbReference type="Rhea" id="RHEA-COMP:13180"/>
        <dbReference type="Rhea" id="RHEA-COMP:16897"/>
        <dbReference type="Rhea" id="RHEA-COMP:17067"/>
        <dbReference type="ChEBI" id="CHEBI:15378"/>
        <dbReference type="ChEBI" id="CHEBI:136412"/>
        <dbReference type="ChEBI" id="CHEBI:157695"/>
        <dbReference type="ChEBI" id="CHEBI:167181"/>
        <dbReference type="EC" id="4.2.99.18"/>
    </reaction>
</comment>
<dbReference type="Pfam" id="PF14716">
    <property type="entry name" value="HHH_8"/>
    <property type="match status" value="1"/>
</dbReference>
<keyword evidence="13" id="KW-0239">DNA-directed DNA polymerase</keyword>
<evidence type="ECO:0000256" key="2">
    <source>
        <dbReference type="ARBA" id="ARBA00004496"/>
    </source>
</evidence>
<organism evidence="25 26">
    <name type="scientific">Thermanaerothrix daxensis</name>
    <dbReference type="NCBI Taxonomy" id="869279"/>
    <lineage>
        <taxon>Bacteria</taxon>
        <taxon>Bacillati</taxon>
        <taxon>Chloroflexota</taxon>
        <taxon>Anaerolineae</taxon>
        <taxon>Anaerolineales</taxon>
        <taxon>Anaerolineaceae</taxon>
        <taxon>Thermanaerothrix</taxon>
    </lineage>
</organism>
<evidence type="ECO:0000256" key="7">
    <source>
        <dbReference type="ARBA" id="ARBA00022634"/>
    </source>
</evidence>
<dbReference type="GO" id="GO:0005829">
    <property type="term" value="C:cytosol"/>
    <property type="evidence" value="ECO:0007669"/>
    <property type="project" value="TreeGrafter"/>
</dbReference>
<dbReference type="Gene3D" id="3.30.460.10">
    <property type="entry name" value="Beta Polymerase, domain 2"/>
    <property type="match status" value="1"/>
</dbReference>
<evidence type="ECO:0000313" key="26">
    <source>
        <dbReference type="Proteomes" id="UP000050544"/>
    </source>
</evidence>
<evidence type="ECO:0000256" key="18">
    <source>
        <dbReference type="ARBA" id="ARBA00044632"/>
    </source>
</evidence>
<dbReference type="RefSeq" id="WP_054522139.1">
    <property type="nucleotide sequence ID" value="NZ_LGKO01000005.1"/>
</dbReference>
<feature type="domain" description="Helix-hairpin-helix DNA-binding motif class 1" evidence="22">
    <location>
        <begin position="126"/>
        <end position="145"/>
    </location>
</feature>
<dbReference type="NCBIfam" id="NF006375">
    <property type="entry name" value="PRK08609.1"/>
    <property type="match status" value="1"/>
</dbReference>
<keyword evidence="11" id="KW-0227">DNA damage</keyword>
<dbReference type="InterPro" id="IPR003141">
    <property type="entry name" value="Pol/His_phosphatase_N"/>
</dbReference>
<dbReference type="PATRIC" id="fig|869279.4.peg.1807"/>
<dbReference type="Proteomes" id="UP000050544">
    <property type="component" value="Unassembled WGS sequence"/>
</dbReference>
<comment type="caution">
    <text evidence="25">The sequence shown here is derived from an EMBL/GenBank/DDBJ whole genome shotgun (WGS) entry which is preliminary data.</text>
</comment>
<keyword evidence="14" id="KW-0915">Sodium</keyword>
<dbReference type="PIRSF" id="PIRSF005047">
    <property type="entry name" value="UCP005047_YshC"/>
    <property type="match status" value="1"/>
</dbReference>
<evidence type="ECO:0000256" key="20">
    <source>
        <dbReference type="ARBA" id="ARBA00045548"/>
    </source>
</evidence>
<dbReference type="Gene3D" id="3.20.20.140">
    <property type="entry name" value="Metal-dependent hydrolases"/>
    <property type="match status" value="1"/>
</dbReference>
<dbReference type="InterPro" id="IPR037160">
    <property type="entry name" value="DNA_Pol_thumb_sf"/>
</dbReference>
<dbReference type="FunFam" id="3.20.20.140:FF:000047">
    <property type="entry name" value="PHP domain-containing protein"/>
    <property type="match status" value="1"/>
</dbReference>
<dbReference type="InterPro" id="IPR027421">
    <property type="entry name" value="DNA_pol_lamdba_lyase_dom_sf"/>
</dbReference>
<feature type="domain" description="DNA-directed DNA polymerase X" evidence="24">
    <location>
        <begin position="1"/>
        <end position="314"/>
    </location>
</feature>
<keyword evidence="26" id="KW-1185">Reference proteome</keyword>
<dbReference type="InterPro" id="IPR047967">
    <property type="entry name" value="PolX_PHP"/>
</dbReference>
<keyword evidence="6" id="KW-0488">Methylation</keyword>
<evidence type="ECO:0000256" key="3">
    <source>
        <dbReference type="ARBA" id="ARBA00012417"/>
    </source>
</evidence>
<keyword evidence="8" id="KW-0808">Transferase</keyword>
<evidence type="ECO:0000256" key="9">
    <source>
        <dbReference type="ARBA" id="ARBA00022695"/>
    </source>
</evidence>
<name>A0A0P6Y1J3_9CHLR</name>
<dbReference type="GO" id="GO:0008270">
    <property type="term" value="F:zinc ion binding"/>
    <property type="evidence" value="ECO:0007669"/>
    <property type="project" value="TreeGrafter"/>
</dbReference>
<comment type="function">
    <text evidence="20">Repair polymerase that plays a key role in base-excision repair. During this process, the damaged base is excised by specific DNA glycosylases, the DNA backbone is nicked at the abasic site by an apurinic/apyrimidic (AP) endonuclease, and POLB removes 5'-deoxyribose-phosphate from the preincised AP site acting as a 5'-deoxyribose-phosphate lyase (5'-dRP lyase); through its DNA polymerase activity, it adds one nucleotide to the 3' end of the arising single-nucleotide gap. Conducts 'gap-filling' DNA synthesis in a stepwise distributive fashion rather than in a processive fashion as for other DNA polymerases. It is also able to cleave sugar-phosphate bonds 3' to an intact AP site, acting as an AP lyase.</text>
</comment>
<dbReference type="EC" id="2.7.7.7" evidence="3"/>
<keyword evidence="10" id="KW-0235">DNA replication</keyword>
<dbReference type="InterPro" id="IPR002054">
    <property type="entry name" value="DNA-dir_DNA_pol_X"/>
</dbReference>
<dbReference type="Gene3D" id="3.30.210.10">
    <property type="entry name" value="DNA polymerase, thumb domain"/>
    <property type="match status" value="1"/>
</dbReference>